<protein>
    <submittedName>
        <fullName evidence="2">Uncharacterized protein</fullName>
    </submittedName>
</protein>
<evidence type="ECO:0000313" key="2">
    <source>
        <dbReference type="EMBL" id="MCI28673.1"/>
    </source>
</evidence>
<evidence type="ECO:0000256" key="1">
    <source>
        <dbReference type="SAM" id="MobiDB-lite"/>
    </source>
</evidence>
<dbReference type="EMBL" id="LXQA010167220">
    <property type="protein sequence ID" value="MCI28673.1"/>
    <property type="molecule type" value="Genomic_DNA"/>
</dbReference>
<dbReference type="AlphaFoldDB" id="A0A392QWE3"/>
<feature type="non-terminal residue" evidence="2">
    <location>
        <position position="69"/>
    </location>
</feature>
<evidence type="ECO:0000313" key="3">
    <source>
        <dbReference type="Proteomes" id="UP000265520"/>
    </source>
</evidence>
<comment type="caution">
    <text evidence="2">The sequence shown here is derived from an EMBL/GenBank/DDBJ whole genome shotgun (WGS) entry which is preliminary data.</text>
</comment>
<accession>A0A392QWE3</accession>
<keyword evidence="3" id="KW-1185">Reference proteome</keyword>
<name>A0A392QWE3_9FABA</name>
<feature type="region of interest" description="Disordered" evidence="1">
    <location>
        <begin position="1"/>
        <end position="29"/>
    </location>
</feature>
<organism evidence="2 3">
    <name type="scientific">Trifolium medium</name>
    <dbReference type="NCBI Taxonomy" id="97028"/>
    <lineage>
        <taxon>Eukaryota</taxon>
        <taxon>Viridiplantae</taxon>
        <taxon>Streptophyta</taxon>
        <taxon>Embryophyta</taxon>
        <taxon>Tracheophyta</taxon>
        <taxon>Spermatophyta</taxon>
        <taxon>Magnoliopsida</taxon>
        <taxon>eudicotyledons</taxon>
        <taxon>Gunneridae</taxon>
        <taxon>Pentapetalae</taxon>
        <taxon>rosids</taxon>
        <taxon>fabids</taxon>
        <taxon>Fabales</taxon>
        <taxon>Fabaceae</taxon>
        <taxon>Papilionoideae</taxon>
        <taxon>50 kb inversion clade</taxon>
        <taxon>NPAAA clade</taxon>
        <taxon>Hologalegina</taxon>
        <taxon>IRL clade</taxon>
        <taxon>Trifolieae</taxon>
        <taxon>Trifolium</taxon>
    </lineage>
</organism>
<proteinExistence type="predicted"/>
<reference evidence="2 3" key="1">
    <citation type="journal article" date="2018" name="Front. Plant Sci.">
        <title>Red Clover (Trifolium pratense) and Zigzag Clover (T. medium) - A Picture of Genomic Similarities and Differences.</title>
        <authorList>
            <person name="Dluhosova J."/>
            <person name="Istvanek J."/>
            <person name="Nedelnik J."/>
            <person name="Repkova J."/>
        </authorList>
    </citation>
    <scope>NUCLEOTIDE SEQUENCE [LARGE SCALE GENOMIC DNA]</scope>
    <source>
        <strain evidence="3">cv. 10/8</strain>
        <tissue evidence="2">Leaf</tissue>
    </source>
</reference>
<dbReference type="Proteomes" id="UP000265520">
    <property type="component" value="Unassembled WGS sequence"/>
</dbReference>
<feature type="non-terminal residue" evidence="2">
    <location>
        <position position="1"/>
    </location>
</feature>
<sequence>SDSKEVSSQKAPIQRSAAMMEETQPGRSFRNAVLRNRGEGAPMAESQVLKVPINEALCKELQGSMVGTL</sequence>